<dbReference type="InterPro" id="IPR058776">
    <property type="entry name" value="KhtT-like_N"/>
</dbReference>
<dbReference type="InterPro" id="IPR006037">
    <property type="entry name" value="RCK_C"/>
</dbReference>
<evidence type="ECO:0000313" key="2">
    <source>
        <dbReference type="Proteomes" id="UP000192775"/>
    </source>
</evidence>
<evidence type="ECO:0000313" key="1">
    <source>
        <dbReference type="EMBL" id="ARJ04655.1"/>
    </source>
</evidence>
<dbReference type="PIRSF" id="PIRSF005028">
    <property type="entry name" value="KhtT"/>
    <property type="match status" value="1"/>
</dbReference>
<dbReference type="STRING" id="1619308.B5808_05000"/>
<dbReference type="EMBL" id="CP020715">
    <property type="protein sequence ID" value="ARJ04655.1"/>
    <property type="molecule type" value="Genomic_DNA"/>
</dbReference>
<dbReference type="Pfam" id="PF02080">
    <property type="entry name" value="TrkA_C"/>
    <property type="match status" value="1"/>
</dbReference>
<keyword evidence="2" id="KW-1185">Reference proteome</keyword>
<name>A0A1X9LHI7_9MICO</name>
<protein>
    <submittedName>
        <fullName evidence="1">Uncharacterized protein</fullName>
    </submittedName>
</protein>
<organism evidence="1 2">
    <name type="scientific">Cnuibacter physcomitrellae</name>
    <dbReference type="NCBI Taxonomy" id="1619308"/>
    <lineage>
        <taxon>Bacteria</taxon>
        <taxon>Bacillati</taxon>
        <taxon>Actinomycetota</taxon>
        <taxon>Actinomycetes</taxon>
        <taxon>Micrococcales</taxon>
        <taxon>Microbacteriaceae</taxon>
        <taxon>Cnuibacter</taxon>
    </lineage>
</organism>
<dbReference type="AlphaFoldDB" id="A0A1X9LHI7"/>
<dbReference type="Proteomes" id="UP000192775">
    <property type="component" value="Chromosome"/>
</dbReference>
<dbReference type="SUPFAM" id="SSF116726">
    <property type="entry name" value="TrkA C-terminal domain-like"/>
    <property type="match status" value="1"/>
</dbReference>
<reference evidence="1 2" key="1">
    <citation type="submission" date="2017-04" db="EMBL/GenBank/DDBJ databases">
        <authorList>
            <person name="Afonso C.L."/>
            <person name="Miller P.J."/>
            <person name="Scott M.A."/>
            <person name="Spackman E."/>
            <person name="Goraichik I."/>
            <person name="Dimitrov K.M."/>
            <person name="Suarez D.L."/>
            <person name="Swayne D.E."/>
        </authorList>
    </citation>
    <scope>NUCLEOTIDE SEQUENCE [LARGE SCALE GENOMIC DNA]</scope>
    <source>
        <strain evidence="2">XA(T)</strain>
    </source>
</reference>
<dbReference type="GO" id="GO:0006813">
    <property type="term" value="P:potassium ion transport"/>
    <property type="evidence" value="ECO:0007669"/>
    <property type="project" value="InterPro"/>
</dbReference>
<dbReference type="KEGG" id="cphy:B5808_05000"/>
<dbReference type="GO" id="GO:0008324">
    <property type="term" value="F:monoatomic cation transmembrane transporter activity"/>
    <property type="evidence" value="ECO:0007669"/>
    <property type="project" value="InterPro"/>
</dbReference>
<proteinExistence type="predicted"/>
<gene>
    <name evidence="1" type="ORF">B5808_05000</name>
</gene>
<accession>A0A1X9LHI7</accession>
<dbReference type="Gene3D" id="3.30.70.1450">
    <property type="entry name" value="Regulator of K+ conductance, C-terminal domain"/>
    <property type="match status" value="1"/>
</dbReference>
<dbReference type="Pfam" id="PF25991">
    <property type="entry name" value="KhtT_N"/>
    <property type="match status" value="1"/>
</dbReference>
<dbReference type="InterPro" id="IPR036721">
    <property type="entry name" value="RCK_C_sf"/>
</dbReference>
<sequence>MVDVRRVKLPGVGVLHTFITSDGGKVGVIAHRSGHSDLITFSDEEDGPDNNKVSLRLSEDEAHTLAELLGGTQITESLTALDQIPGLSIDWFTVDYEDYIAGQPLGSPAERGIAGLTVVAVVRGDSTNPAPAPDFRVFPGDTLVVAGSPEKVAKAFSFFRTGEAKVKAGALDGPPGS</sequence>
<dbReference type="PROSITE" id="PS51202">
    <property type="entry name" value="RCK_C"/>
    <property type="match status" value="1"/>
</dbReference>
<dbReference type="RefSeq" id="WP_085018793.1">
    <property type="nucleotide sequence ID" value="NZ_JANWTG010000006.1"/>
</dbReference>
<dbReference type="InterPro" id="IPR026278">
    <property type="entry name" value="KhtT"/>
</dbReference>